<organism evidence="1 2">
    <name type="scientific">Aeromicrobium piscarium</name>
    <dbReference type="NCBI Taxonomy" id="2590901"/>
    <lineage>
        <taxon>Bacteria</taxon>
        <taxon>Bacillati</taxon>
        <taxon>Actinomycetota</taxon>
        <taxon>Actinomycetes</taxon>
        <taxon>Propionibacteriales</taxon>
        <taxon>Nocardioidaceae</taxon>
        <taxon>Aeromicrobium</taxon>
    </lineage>
</organism>
<comment type="caution">
    <text evidence="1">The sequence shown here is derived from an EMBL/GenBank/DDBJ whole genome shotgun (WGS) entry which is preliminary data.</text>
</comment>
<keyword evidence="2" id="KW-1185">Reference proteome</keyword>
<sequence length="106" mass="11638">MSSLPPSQHFPLWCEKAHAPDDPPEARYHEQILADFPAIIGTQADMEQPPVPDADGLIVRRIRHFDSPSTWVAIEPAETGENGLLVHEDAAILLHDALSAVTRELG</sequence>
<reference evidence="1 2" key="1">
    <citation type="submission" date="2019-07" db="EMBL/GenBank/DDBJ databases">
        <authorList>
            <person name="Zhao L.H."/>
        </authorList>
    </citation>
    <scope>NUCLEOTIDE SEQUENCE [LARGE SCALE GENOMIC DNA]</scope>
    <source>
        <strain evidence="1 2">Co35</strain>
    </source>
</reference>
<accession>A0A554RVU7</accession>
<dbReference type="Proteomes" id="UP000316988">
    <property type="component" value="Unassembled WGS sequence"/>
</dbReference>
<proteinExistence type="predicted"/>
<gene>
    <name evidence="1" type="ORF">FNM00_14910</name>
</gene>
<dbReference type="EMBL" id="VLNT01000015">
    <property type="protein sequence ID" value="TSD58190.1"/>
    <property type="molecule type" value="Genomic_DNA"/>
</dbReference>
<evidence type="ECO:0000313" key="1">
    <source>
        <dbReference type="EMBL" id="TSD58190.1"/>
    </source>
</evidence>
<dbReference type="AlphaFoldDB" id="A0A554RVU7"/>
<protein>
    <submittedName>
        <fullName evidence="1">Uncharacterized protein</fullName>
    </submittedName>
</protein>
<evidence type="ECO:0000313" key="2">
    <source>
        <dbReference type="Proteomes" id="UP000316988"/>
    </source>
</evidence>
<dbReference type="RefSeq" id="WP_143914342.1">
    <property type="nucleotide sequence ID" value="NZ_VLNT01000015.1"/>
</dbReference>
<dbReference type="OrthoDB" id="5082479at2"/>
<name>A0A554RVU7_9ACTN</name>